<keyword evidence="5 8" id="KW-0812">Transmembrane</keyword>
<evidence type="ECO:0000256" key="8">
    <source>
        <dbReference type="SAM" id="Phobius"/>
    </source>
</evidence>
<evidence type="ECO:0000256" key="7">
    <source>
        <dbReference type="ARBA" id="ARBA00023136"/>
    </source>
</evidence>
<comment type="similarity">
    <text evidence="3">Belongs to the major facilitator superfamily. FHS transporter (TC 2.A.1.7) family.</text>
</comment>
<dbReference type="InterPro" id="IPR005964">
    <property type="entry name" value="Glc/Gal_transptr_bac"/>
</dbReference>
<evidence type="ECO:0000256" key="3">
    <source>
        <dbReference type="ARBA" id="ARBA00009120"/>
    </source>
</evidence>
<name>A0A291R027_9BACT</name>
<feature type="transmembrane region" description="Helical" evidence="8">
    <location>
        <begin position="86"/>
        <end position="103"/>
    </location>
</feature>
<evidence type="ECO:0000256" key="6">
    <source>
        <dbReference type="ARBA" id="ARBA00022989"/>
    </source>
</evidence>
<feature type="transmembrane region" description="Helical" evidence="8">
    <location>
        <begin position="21"/>
        <end position="44"/>
    </location>
</feature>
<dbReference type="GO" id="GO:0005886">
    <property type="term" value="C:plasma membrane"/>
    <property type="evidence" value="ECO:0007669"/>
    <property type="project" value="UniProtKB-SubCell"/>
</dbReference>
<evidence type="ECO:0000256" key="5">
    <source>
        <dbReference type="ARBA" id="ARBA00022692"/>
    </source>
</evidence>
<feature type="transmembrane region" description="Helical" evidence="8">
    <location>
        <begin position="373"/>
        <end position="390"/>
    </location>
</feature>
<accession>A0A291R027</accession>
<dbReference type="GO" id="GO:1904659">
    <property type="term" value="P:D-glucose transmembrane transport"/>
    <property type="evidence" value="ECO:0007669"/>
    <property type="project" value="InterPro"/>
</dbReference>
<keyword evidence="6 8" id="KW-1133">Transmembrane helix</keyword>
<dbReference type="InterPro" id="IPR011701">
    <property type="entry name" value="MFS"/>
</dbReference>
<organism evidence="9 10">
    <name type="scientific">Chitinophaga caeni</name>
    <dbReference type="NCBI Taxonomy" id="2029983"/>
    <lineage>
        <taxon>Bacteria</taxon>
        <taxon>Pseudomonadati</taxon>
        <taxon>Bacteroidota</taxon>
        <taxon>Chitinophagia</taxon>
        <taxon>Chitinophagales</taxon>
        <taxon>Chitinophagaceae</taxon>
        <taxon>Chitinophaga</taxon>
    </lineage>
</organism>
<evidence type="ECO:0000256" key="2">
    <source>
        <dbReference type="ARBA" id="ARBA00004429"/>
    </source>
</evidence>
<dbReference type="CDD" id="cd17394">
    <property type="entry name" value="MFS_FucP_like"/>
    <property type="match status" value="1"/>
</dbReference>
<reference evidence="9 10" key="1">
    <citation type="submission" date="2017-10" db="EMBL/GenBank/DDBJ databases">
        <title>Paenichitinophaga pekingensis gen. nov., sp. nov., isolated from activated sludge.</title>
        <authorList>
            <person name="Jin D."/>
            <person name="Kong X."/>
            <person name="Deng Y."/>
            <person name="Bai Z."/>
        </authorList>
    </citation>
    <scope>NUCLEOTIDE SEQUENCE [LARGE SCALE GENOMIC DNA]</scope>
    <source>
        <strain evidence="9 10">13</strain>
    </source>
</reference>
<dbReference type="Proteomes" id="UP000220133">
    <property type="component" value="Chromosome"/>
</dbReference>
<keyword evidence="7 8" id="KW-0472">Membrane</keyword>
<dbReference type="AlphaFoldDB" id="A0A291R027"/>
<feature type="transmembrane region" description="Helical" evidence="8">
    <location>
        <begin position="288"/>
        <end position="307"/>
    </location>
</feature>
<keyword evidence="4" id="KW-1003">Cell membrane</keyword>
<evidence type="ECO:0000313" key="9">
    <source>
        <dbReference type="EMBL" id="ATL49548.1"/>
    </source>
</evidence>
<dbReference type="EMBL" id="CP023777">
    <property type="protein sequence ID" value="ATL49548.1"/>
    <property type="molecule type" value="Genomic_DNA"/>
</dbReference>
<evidence type="ECO:0000256" key="1">
    <source>
        <dbReference type="ARBA" id="ARBA00003321"/>
    </source>
</evidence>
<dbReference type="InterPro" id="IPR036259">
    <property type="entry name" value="MFS_trans_sf"/>
</dbReference>
<feature type="transmembrane region" description="Helical" evidence="8">
    <location>
        <begin position="56"/>
        <end position="77"/>
    </location>
</feature>
<sequence length="429" mass="46645">MTSTKPASSTATPSNYKQAMVVIGTMFFILGFVTWLNSLLIPFLKQACELTDFEAYFVTFAFYISYFAMAIPSSLILKKIGFTKGMSLSLVVMAIGALVFIPAAQSRSYIVFLLGLFTTAAGMTLLQAAVNPYVTILGPIDSAAQRMSIMGICNKVAGMIGIFILSMFLFHDSAEISERIKTLSGAEKEAELTLLASKVIVPYIVMAAVLFVLAFIVRKAPLPEVNAEDNVESNEPDQYGRTSVFQVPYLVLGVICIFLYVGVEVLAIDSLTLFGESQGFTQDIASKFGIGSLIAFTVGYLLGIVLVPKFISQRKAFILCAILGMVFTTCAILTSGWTAIIFMILVSFAHSLMWPGIWPLAINKLGKFTKIGSALLVMGIAGGAILPLIYGKMADVMADRQIPYIIMIPCYLYMIYYAMSGYKKGLPAE</sequence>
<dbReference type="OrthoDB" id="9795150at2"/>
<evidence type="ECO:0000256" key="4">
    <source>
        <dbReference type="ARBA" id="ARBA00022475"/>
    </source>
</evidence>
<dbReference type="InterPro" id="IPR050375">
    <property type="entry name" value="MFS_TsgA-like"/>
</dbReference>
<dbReference type="GO" id="GO:0055056">
    <property type="term" value="F:D-glucose transmembrane transporter activity"/>
    <property type="evidence" value="ECO:0007669"/>
    <property type="project" value="InterPro"/>
</dbReference>
<feature type="transmembrane region" description="Helical" evidence="8">
    <location>
        <begin position="151"/>
        <end position="170"/>
    </location>
</feature>
<gene>
    <name evidence="9" type="ORF">COR50_21525</name>
</gene>
<feature type="transmembrane region" description="Helical" evidence="8">
    <location>
        <begin position="402"/>
        <end position="419"/>
    </location>
</feature>
<dbReference type="Gene3D" id="1.20.1250.20">
    <property type="entry name" value="MFS general substrate transporter like domains"/>
    <property type="match status" value="2"/>
</dbReference>
<comment type="function">
    <text evidence="1">Intake of glucose and galactose.</text>
</comment>
<evidence type="ECO:0000313" key="10">
    <source>
        <dbReference type="Proteomes" id="UP000220133"/>
    </source>
</evidence>
<keyword evidence="10" id="KW-1185">Reference proteome</keyword>
<comment type="subcellular location">
    <subcellularLocation>
        <location evidence="2">Cell inner membrane</location>
        <topology evidence="2">Multi-pass membrane protein</topology>
    </subcellularLocation>
</comment>
<dbReference type="PANTHER" id="PTHR43702:SF12">
    <property type="entry name" value="N-ACETYL GLUCOSAMINE TRANSPORTER NAGP"/>
    <property type="match status" value="1"/>
</dbReference>
<dbReference type="Pfam" id="PF07690">
    <property type="entry name" value="MFS_1"/>
    <property type="match status" value="1"/>
</dbReference>
<feature type="transmembrane region" description="Helical" evidence="8">
    <location>
        <begin position="200"/>
        <end position="217"/>
    </location>
</feature>
<proteinExistence type="inferred from homology"/>
<feature type="transmembrane region" description="Helical" evidence="8">
    <location>
        <begin position="316"/>
        <end position="334"/>
    </location>
</feature>
<dbReference type="GO" id="GO:0005354">
    <property type="term" value="F:galactose transmembrane transporter activity"/>
    <property type="evidence" value="ECO:0007669"/>
    <property type="project" value="InterPro"/>
</dbReference>
<feature type="transmembrane region" description="Helical" evidence="8">
    <location>
        <begin position="247"/>
        <end position="268"/>
    </location>
</feature>
<protein>
    <submittedName>
        <fullName evidence="9">Glucose/galactose MFS transporter</fullName>
    </submittedName>
</protein>
<dbReference type="KEGG" id="cbae:COR50_21525"/>
<feature type="transmembrane region" description="Helical" evidence="8">
    <location>
        <begin position="109"/>
        <end position="130"/>
    </location>
</feature>
<dbReference type="NCBIfam" id="TIGR01272">
    <property type="entry name" value="gluP"/>
    <property type="match status" value="1"/>
</dbReference>
<dbReference type="PANTHER" id="PTHR43702">
    <property type="entry name" value="L-FUCOSE-PROTON SYMPORTER"/>
    <property type="match status" value="1"/>
</dbReference>
<dbReference type="SUPFAM" id="SSF103473">
    <property type="entry name" value="MFS general substrate transporter"/>
    <property type="match status" value="1"/>
</dbReference>